<dbReference type="InterPro" id="IPR012337">
    <property type="entry name" value="RNaseH-like_sf"/>
</dbReference>
<keyword evidence="11 17" id="KW-0460">Magnesium</keyword>
<dbReference type="OrthoDB" id="9804290at2"/>
<feature type="binding site" evidence="16">
    <location>
        <position position="165"/>
    </location>
    <ligand>
        <name>substrate</name>
    </ligand>
</feature>
<keyword evidence="8 17" id="KW-0479">Metal-binding</keyword>
<dbReference type="GO" id="GO:0003887">
    <property type="term" value="F:DNA-directed DNA polymerase activity"/>
    <property type="evidence" value="ECO:0007669"/>
    <property type="project" value="UniProtKB-KW"/>
</dbReference>
<evidence type="ECO:0000256" key="17">
    <source>
        <dbReference type="PIRSR" id="PIRSR606309-3"/>
    </source>
</evidence>
<keyword evidence="5 18" id="KW-0548">Nucleotidyltransferase</keyword>
<dbReference type="AlphaFoldDB" id="A0A853F7Z4"/>
<evidence type="ECO:0000256" key="3">
    <source>
        <dbReference type="ARBA" id="ARBA00020352"/>
    </source>
</evidence>
<evidence type="ECO:0000256" key="18">
    <source>
        <dbReference type="RuleBase" id="RU364087"/>
    </source>
</evidence>
<keyword evidence="4 18" id="KW-0808">Transferase</keyword>
<dbReference type="InterPro" id="IPR006309">
    <property type="entry name" value="DnaQ_proteo"/>
</dbReference>
<dbReference type="RefSeq" id="WP_129968018.1">
    <property type="nucleotide sequence ID" value="NZ_JACCEW010000001.1"/>
</dbReference>
<evidence type="ECO:0000256" key="16">
    <source>
        <dbReference type="PIRSR" id="PIRSR606309-2"/>
    </source>
</evidence>
<evidence type="ECO:0000313" key="21">
    <source>
        <dbReference type="Proteomes" id="UP000580517"/>
    </source>
</evidence>
<keyword evidence="6 18" id="KW-0235">DNA replication</keyword>
<evidence type="ECO:0000256" key="7">
    <source>
        <dbReference type="ARBA" id="ARBA00022722"/>
    </source>
</evidence>
<feature type="active site" description="Proton acceptor" evidence="15">
    <location>
        <position position="160"/>
    </location>
</feature>
<dbReference type="InterPro" id="IPR036397">
    <property type="entry name" value="RNaseH_sf"/>
</dbReference>
<feature type="domain" description="Exonuclease" evidence="19">
    <location>
        <begin position="10"/>
        <end position="182"/>
    </location>
</feature>
<dbReference type="GO" id="GO:0008408">
    <property type="term" value="F:3'-5' exonuclease activity"/>
    <property type="evidence" value="ECO:0007669"/>
    <property type="project" value="TreeGrafter"/>
</dbReference>
<keyword evidence="7 18" id="KW-0540">Nuclease</keyword>
<evidence type="ECO:0000256" key="1">
    <source>
        <dbReference type="ARBA" id="ARBA00001936"/>
    </source>
</evidence>
<dbReference type="SMART" id="SM00479">
    <property type="entry name" value="EXOIII"/>
    <property type="match status" value="1"/>
</dbReference>
<dbReference type="PANTHER" id="PTHR30231:SF41">
    <property type="entry name" value="DNA POLYMERASE III SUBUNIT EPSILON"/>
    <property type="match status" value="1"/>
</dbReference>
<comment type="cofactor">
    <cofactor evidence="1 18">
        <name>Mn(2+)</name>
        <dbReference type="ChEBI" id="CHEBI:29035"/>
    </cofactor>
</comment>
<comment type="catalytic activity">
    <reaction evidence="14 18">
        <text>DNA(n) + a 2'-deoxyribonucleoside 5'-triphosphate = DNA(n+1) + diphosphate</text>
        <dbReference type="Rhea" id="RHEA:22508"/>
        <dbReference type="Rhea" id="RHEA-COMP:17339"/>
        <dbReference type="Rhea" id="RHEA-COMP:17340"/>
        <dbReference type="ChEBI" id="CHEBI:33019"/>
        <dbReference type="ChEBI" id="CHEBI:61560"/>
        <dbReference type="ChEBI" id="CHEBI:173112"/>
        <dbReference type="EC" id="2.7.7.7"/>
    </reaction>
</comment>
<feature type="binding site" evidence="16">
    <location>
        <position position="15"/>
    </location>
    <ligand>
        <name>substrate</name>
    </ligand>
</feature>
<dbReference type="InterPro" id="IPR013520">
    <property type="entry name" value="Ribonucl_H"/>
</dbReference>
<gene>
    <name evidence="18 20" type="primary">dnaQ</name>
    <name evidence="20" type="ORF">H0A68_04420</name>
</gene>
<dbReference type="Gene3D" id="3.30.420.10">
    <property type="entry name" value="Ribonuclease H-like superfamily/Ribonuclease H"/>
    <property type="match status" value="1"/>
</dbReference>
<feature type="binding site" evidence="17">
    <location>
        <position position="15"/>
    </location>
    <ligand>
        <name>a divalent metal cation</name>
        <dbReference type="ChEBI" id="CHEBI:60240"/>
        <label>1</label>
        <note>catalytic</note>
    </ligand>
</feature>
<dbReference type="CDD" id="cd06131">
    <property type="entry name" value="DNA_pol_III_epsilon_Ecoli_like"/>
    <property type="match status" value="1"/>
</dbReference>
<comment type="subunit">
    <text evidence="18">DNA polymerase III contains a core (composed of alpha, epsilon and theta chains) that associates with a tau subunit. This core dimerizes to form the POLIII' complex. PolIII' associates with the gamma complex (composed of gamma, delta, delta', psi and chi chains) and with the beta chain to form the complete DNA polymerase III complex.</text>
</comment>
<dbReference type="GO" id="GO:0003677">
    <property type="term" value="F:DNA binding"/>
    <property type="evidence" value="ECO:0007669"/>
    <property type="project" value="InterPro"/>
</dbReference>
<evidence type="ECO:0000256" key="9">
    <source>
        <dbReference type="ARBA" id="ARBA00022801"/>
    </source>
</evidence>
<dbReference type="PANTHER" id="PTHR30231">
    <property type="entry name" value="DNA POLYMERASE III SUBUNIT EPSILON"/>
    <property type="match status" value="1"/>
</dbReference>
<evidence type="ECO:0000256" key="6">
    <source>
        <dbReference type="ARBA" id="ARBA00022705"/>
    </source>
</evidence>
<dbReference type="EC" id="2.7.7.7" evidence="2 18"/>
<evidence type="ECO:0000313" key="20">
    <source>
        <dbReference type="EMBL" id="NYT36107.1"/>
    </source>
</evidence>
<evidence type="ECO:0000256" key="12">
    <source>
        <dbReference type="ARBA" id="ARBA00022932"/>
    </source>
</evidence>
<feature type="binding site" evidence="17">
    <location>
        <position position="17"/>
    </location>
    <ligand>
        <name>a divalent metal cation</name>
        <dbReference type="ChEBI" id="CHEBI:60240"/>
        <label>1</label>
        <note>catalytic</note>
    </ligand>
</feature>
<feature type="binding site" evidence="16">
    <location>
        <position position="60"/>
    </location>
    <ligand>
        <name>substrate</name>
    </ligand>
</feature>
<evidence type="ECO:0000256" key="4">
    <source>
        <dbReference type="ARBA" id="ARBA00022679"/>
    </source>
</evidence>
<dbReference type="FunFam" id="3.30.420.10:FF:000012">
    <property type="entry name" value="DNA polymerase III subunit epsilon"/>
    <property type="match status" value="1"/>
</dbReference>
<dbReference type="NCBIfam" id="NF004316">
    <property type="entry name" value="PRK05711.1"/>
    <property type="match status" value="1"/>
</dbReference>
<comment type="caution">
    <text evidence="20">The sequence shown here is derived from an EMBL/GenBank/DDBJ whole genome shotgun (WGS) entry which is preliminary data.</text>
</comment>
<accession>A0A853F7Z4</accession>
<feature type="binding site" evidence="16">
    <location>
        <position position="65"/>
    </location>
    <ligand>
        <name>substrate</name>
    </ligand>
</feature>
<protein>
    <recommendedName>
        <fullName evidence="3 18">DNA polymerase III subunit epsilon</fullName>
        <ecNumber evidence="2 18">2.7.7.7</ecNumber>
    </recommendedName>
</protein>
<evidence type="ECO:0000256" key="2">
    <source>
        <dbReference type="ARBA" id="ARBA00012417"/>
    </source>
</evidence>
<feature type="binding site" evidence="17">
    <location>
        <position position="165"/>
    </location>
    <ligand>
        <name>a divalent metal cation</name>
        <dbReference type="ChEBI" id="CHEBI:60240"/>
        <label>1</label>
        <note>catalytic</note>
    </ligand>
</feature>
<dbReference type="GO" id="GO:0005829">
    <property type="term" value="C:cytosol"/>
    <property type="evidence" value="ECO:0007669"/>
    <property type="project" value="TreeGrafter"/>
</dbReference>
<keyword evidence="13 17" id="KW-0464">Manganese</keyword>
<evidence type="ECO:0000256" key="11">
    <source>
        <dbReference type="ARBA" id="ARBA00022842"/>
    </source>
</evidence>
<evidence type="ECO:0000256" key="8">
    <source>
        <dbReference type="ARBA" id="ARBA00022723"/>
    </source>
</evidence>
<evidence type="ECO:0000256" key="10">
    <source>
        <dbReference type="ARBA" id="ARBA00022839"/>
    </source>
</evidence>
<dbReference type="Proteomes" id="UP000580517">
    <property type="component" value="Unassembled WGS sequence"/>
</dbReference>
<dbReference type="SUPFAM" id="SSF53098">
    <property type="entry name" value="Ribonuclease H-like"/>
    <property type="match status" value="1"/>
</dbReference>
<evidence type="ECO:0000256" key="13">
    <source>
        <dbReference type="ARBA" id="ARBA00023211"/>
    </source>
</evidence>
<evidence type="ECO:0000256" key="15">
    <source>
        <dbReference type="PIRSR" id="PIRSR606309-1"/>
    </source>
</evidence>
<proteinExistence type="predicted"/>
<dbReference type="InterPro" id="IPR006054">
    <property type="entry name" value="DnaQ"/>
</dbReference>
<name>A0A853F7Z4_9BURK</name>
<dbReference type="NCBIfam" id="TIGR01406">
    <property type="entry name" value="dnaQ_proteo"/>
    <property type="match status" value="1"/>
</dbReference>
<reference evidence="20 21" key="1">
    <citation type="submission" date="2020-07" db="EMBL/GenBank/DDBJ databases">
        <title>Taxonomic revisions and descriptions of new bacterial species based on genomic comparisons in the high-G+C-content subgroup of the family Alcaligenaceae.</title>
        <authorList>
            <person name="Szabo A."/>
            <person name="Felfoldi T."/>
        </authorList>
    </citation>
    <scope>NUCLEOTIDE SEQUENCE [LARGE SCALE GENOMIC DNA]</scope>
    <source>
        <strain evidence="20 21">DSM 25264</strain>
    </source>
</reference>
<sequence length="249" mass="27017">MNTTANAGTRCIVLDTETTGLDPTQGHRVVELACVEIENRAITGRHLHLYLNPDRDSDPEALAVHGLTTEFLSNHPHFEEVAHQLLDFVKDAEVIIHNAAFDTRFLTAELARCGLPAFDTLCAKVTDSLLHAREMHPGKRNSLDALCERYGISNAHRTLHGALLDSELLADVWLAMTRGQDALLMDFAEEGGPGGPGLTVGKVDTSTLRVIHATDEDLAAHAAYLDALDKASGKPCVWREISPDEAKAG</sequence>
<dbReference type="EMBL" id="JACCEW010000001">
    <property type="protein sequence ID" value="NYT36107.1"/>
    <property type="molecule type" value="Genomic_DNA"/>
</dbReference>
<organism evidence="20 21">
    <name type="scientific">Allopusillimonas soli</name>
    <dbReference type="NCBI Taxonomy" id="659016"/>
    <lineage>
        <taxon>Bacteria</taxon>
        <taxon>Pseudomonadati</taxon>
        <taxon>Pseudomonadota</taxon>
        <taxon>Betaproteobacteria</taxon>
        <taxon>Burkholderiales</taxon>
        <taxon>Alcaligenaceae</taxon>
        <taxon>Allopusillimonas</taxon>
    </lineage>
</organism>
<dbReference type="GO" id="GO:0046872">
    <property type="term" value="F:metal ion binding"/>
    <property type="evidence" value="ECO:0007669"/>
    <property type="project" value="UniProtKB-KW"/>
</dbReference>
<evidence type="ECO:0000256" key="5">
    <source>
        <dbReference type="ARBA" id="ARBA00022695"/>
    </source>
</evidence>
<dbReference type="GO" id="GO:0045004">
    <property type="term" value="P:DNA replication proofreading"/>
    <property type="evidence" value="ECO:0007669"/>
    <property type="project" value="TreeGrafter"/>
</dbReference>
<evidence type="ECO:0000256" key="14">
    <source>
        <dbReference type="ARBA" id="ARBA00049244"/>
    </source>
</evidence>
<keyword evidence="10 18" id="KW-0269">Exonuclease</keyword>
<keyword evidence="12 18" id="KW-0239">DNA-directed DNA polymerase</keyword>
<dbReference type="Pfam" id="PF00929">
    <property type="entry name" value="RNase_T"/>
    <property type="match status" value="1"/>
</dbReference>
<keyword evidence="9 18" id="KW-0378">Hydrolase</keyword>
<comment type="function">
    <text evidence="18">DNA polymerase III is a complex, multichain enzyme responsible for most of the replicative synthesis in bacteria. The epsilon subunit contain the editing function and is a proofreading 3'-5' exonuclease.</text>
</comment>
<keyword evidence="21" id="KW-1185">Reference proteome</keyword>
<dbReference type="NCBIfam" id="TIGR00573">
    <property type="entry name" value="dnaq"/>
    <property type="match status" value="1"/>
</dbReference>
<evidence type="ECO:0000259" key="19">
    <source>
        <dbReference type="SMART" id="SM00479"/>
    </source>
</evidence>
<comment type="cofactor">
    <cofactor evidence="17">
        <name>Mg(2+)</name>
        <dbReference type="ChEBI" id="CHEBI:18420"/>
    </cofactor>
    <cofactor evidence="17">
        <name>Mn(2+)</name>
        <dbReference type="ChEBI" id="CHEBI:29035"/>
    </cofactor>
    <text evidence="17">Binds 2 divalent metal cations. Magnesium or manganese.</text>
</comment>
<feature type="binding site" evidence="16">
    <location>
        <position position="17"/>
    </location>
    <ligand>
        <name>substrate</name>
    </ligand>
</feature>